<dbReference type="Pfam" id="PF01966">
    <property type="entry name" value="HD"/>
    <property type="match status" value="1"/>
</dbReference>
<name>A0A1V4SRN1_RUMHU</name>
<sequence length="756" mass="84570">MKKNKKNSSKLKRIARNINVQRIFLVMVTVIIAFLIIESGAQPTKYKLSVGEVSRYDITAPRDIVNEVLTEQNRIAAMENVQPVTKEDTKAFGEVFYKKDDFFKAVSSARSGVDKYLKDMGVSAKDENFSQYLKDAQNSALSSFSAQIKGQGINLSQDQMSYLINKAADSDLETFEELTRQLISESMAEEVTESNLALHLHRLQNSYQSEQGISQELKNIGELLVRSILKPNRVIDAEATAKKKEEAYNDNANIVKIKKESRILSFGDIVSADKLKLLEELNLLETNGRYDYLFSTGIMFVILFLTVLTALFLKKYNRESYNRRKDILLICLIVTIILVLARYLVVFYDGLVIPIFVGTMLVATLVNVETAVVINCVLAVGISIMSKGDYKFLYMGLVCGVISAFMVSKANQRSRMSMNGVLLGFINVAFIVCLDFINRSDSRSILTDSIVVFLNGFVSMILTIGFLPFLESAFNIVTPLKLLELSDPNHPLLKKLLIEAPGTYHHSLMVGNLAEIATEDLGGNALLARTGAYFHDVGKLKRPDFFKENQLTENPHDRMTPHLSTLVITSHTKDGLDIAAKYKLPQVILDIIKQHHGTTLVAYFYHKALKAAEGEAEVKQQEFRYEGPKPQSREAAVVMLADSVEAAVRSMTDKTEAKIEALIRKIIKDKLDDGQLDNCRLTLNDLDMVAGSFMRVLSGYFHAREQYPEIKEAMAGENNRHMDRAPEQSSSVEAADSSASTRDTEPGAAREAERPR</sequence>
<feature type="transmembrane region" description="Helical" evidence="2">
    <location>
        <begin position="416"/>
        <end position="437"/>
    </location>
</feature>
<feature type="compositionally biased region" description="Basic and acidic residues" evidence="1">
    <location>
        <begin position="714"/>
        <end position="726"/>
    </location>
</feature>
<accession>A0A1V4SRN1</accession>
<dbReference type="CDD" id="cd00077">
    <property type="entry name" value="HDc"/>
    <property type="match status" value="1"/>
</dbReference>
<feature type="transmembrane region" description="Helical" evidence="2">
    <location>
        <begin position="392"/>
        <end position="410"/>
    </location>
</feature>
<reference evidence="4 5" key="1">
    <citation type="submission" date="2017-03" db="EMBL/GenBank/DDBJ databases">
        <title>Genome sequence of Clostridium hungatei DSM 14427.</title>
        <authorList>
            <person name="Poehlein A."/>
            <person name="Daniel R."/>
        </authorList>
    </citation>
    <scope>NUCLEOTIDE SEQUENCE [LARGE SCALE GENOMIC DNA]</scope>
    <source>
        <strain evidence="4 5">DSM 14427</strain>
    </source>
</reference>
<feature type="transmembrane region" description="Helical" evidence="2">
    <location>
        <begin position="292"/>
        <end position="314"/>
    </location>
</feature>
<dbReference type="AlphaFoldDB" id="A0A1V4SRN1"/>
<feature type="region of interest" description="Disordered" evidence="1">
    <location>
        <begin position="714"/>
        <end position="756"/>
    </location>
</feature>
<feature type="domain" description="HD/PDEase" evidence="3">
    <location>
        <begin position="499"/>
        <end position="656"/>
    </location>
</feature>
<feature type="transmembrane region" description="Helical" evidence="2">
    <location>
        <begin position="20"/>
        <end position="37"/>
    </location>
</feature>
<dbReference type="Pfam" id="PF07698">
    <property type="entry name" value="7TM-7TMR_HD"/>
    <property type="match status" value="1"/>
</dbReference>
<dbReference type="InterPro" id="IPR011624">
    <property type="entry name" value="Metal-dep_PHydrolase_7TM_extra"/>
</dbReference>
<dbReference type="InterPro" id="IPR006675">
    <property type="entry name" value="HDIG_dom"/>
</dbReference>
<feature type="compositionally biased region" description="Low complexity" evidence="1">
    <location>
        <begin position="729"/>
        <end position="740"/>
    </location>
</feature>
<dbReference type="NCBIfam" id="TIGR00277">
    <property type="entry name" value="HDIG"/>
    <property type="match status" value="1"/>
</dbReference>
<dbReference type="InterPro" id="IPR052722">
    <property type="entry name" value="PgpH_phosphodiesterase"/>
</dbReference>
<feature type="transmembrane region" description="Helical" evidence="2">
    <location>
        <begin position="351"/>
        <end position="380"/>
    </location>
</feature>
<comment type="caution">
    <text evidence="4">The sequence shown here is derived from an EMBL/GenBank/DDBJ whole genome shotgun (WGS) entry which is preliminary data.</text>
</comment>
<dbReference type="Gene3D" id="1.10.3210.10">
    <property type="entry name" value="Hypothetical protein af1432"/>
    <property type="match status" value="1"/>
</dbReference>
<protein>
    <submittedName>
        <fullName evidence="4">Ribonuclease Y</fullName>
    </submittedName>
</protein>
<dbReference type="InterPro" id="IPR006674">
    <property type="entry name" value="HD_domain"/>
</dbReference>
<dbReference type="PANTHER" id="PTHR36442:SF1">
    <property type="entry name" value="CYCLIC-DI-AMP PHOSPHODIESTERASE PGPH"/>
    <property type="match status" value="1"/>
</dbReference>
<proteinExistence type="predicted"/>
<keyword evidence="5" id="KW-1185">Reference proteome</keyword>
<organism evidence="4 5">
    <name type="scientific">Ruminiclostridium hungatei</name>
    <name type="common">Clostridium hungatei</name>
    <dbReference type="NCBI Taxonomy" id="48256"/>
    <lineage>
        <taxon>Bacteria</taxon>
        <taxon>Bacillati</taxon>
        <taxon>Bacillota</taxon>
        <taxon>Clostridia</taxon>
        <taxon>Eubacteriales</taxon>
        <taxon>Oscillospiraceae</taxon>
        <taxon>Ruminiclostridium</taxon>
    </lineage>
</organism>
<dbReference type="PANTHER" id="PTHR36442">
    <property type="entry name" value="CYCLIC-DI-AMP PHOSPHODIESTERASE PGPH"/>
    <property type="match status" value="1"/>
</dbReference>
<evidence type="ECO:0000313" key="4">
    <source>
        <dbReference type="EMBL" id="OPX46443.1"/>
    </source>
</evidence>
<evidence type="ECO:0000313" key="5">
    <source>
        <dbReference type="Proteomes" id="UP000191554"/>
    </source>
</evidence>
<gene>
    <name evidence="4" type="primary">rny_1</name>
    <name evidence="4" type="ORF">CLHUN_02600</name>
</gene>
<feature type="compositionally biased region" description="Basic and acidic residues" evidence="1">
    <location>
        <begin position="742"/>
        <end position="756"/>
    </location>
</feature>
<dbReference type="Proteomes" id="UP000191554">
    <property type="component" value="Unassembled WGS sequence"/>
</dbReference>
<evidence type="ECO:0000256" key="1">
    <source>
        <dbReference type="SAM" id="MobiDB-lite"/>
    </source>
</evidence>
<dbReference type="EMBL" id="MZGX01000001">
    <property type="protein sequence ID" value="OPX46443.1"/>
    <property type="molecule type" value="Genomic_DNA"/>
</dbReference>
<dbReference type="SMART" id="SM00471">
    <property type="entry name" value="HDc"/>
    <property type="match status" value="1"/>
</dbReference>
<dbReference type="InterPro" id="IPR003607">
    <property type="entry name" value="HD/PDEase_dom"/>
</dbReference>
<dbReference type="Pfam" id="PF07697">
    <property type="entry name" value="7TMR-HDED"/>
    <property type="match status" value="1"/>
</dbReference>
<dbReference type="InterPro" id="IPR011621">
    <property type="entry name" value="Metal-dep_PHydrolase_7TM_intra"/>
</dbReference>
<feature type="transmembrane region" description="Helical" evidence="2">
    <location>
        <begin position="326"/>
        <end position="345"/>
    </location>
</feature>
<keyword evidence="2" id="KW-0472">Membrane</keyword>
<dbReference type="STRING" id="48256.CLHUN_02600"/>
<keyword evidence="2" id="KW-0812">Transmembrane</keyword>
<dbReference type="OrthoDB" id="9806952at2"/>
<evidence type="ECO:0000256" key="2">
    <source>
        <dbReference type="SAM" id="Phobius"/>
    </source>
</evidence>
<dbReference type="RefSeq" id="WP_080062756.1">
    <property type="nucleotide sequence ID" value="NZ_MZGX01000001.1"/>
</dbReference>
<feature type="transmembrane region" description="Helical" evidence="2">
    <location>
        <begin position="449"/>
        <end position="470"/>
    </location>
</feature>
<dbReference type="SUPFAM" id="SSF109604">
    <property type="entry name" value="HD-domain/PDEase-like"/>
    <property type="match status" value="1"/>
</dbReference>
<evidence type="ECO:0000259" key="3">
    <source>
        <dbReference type="SMART" id="SM00471"/>
    </source>
</evidence>
<keyword evidence="2" id="KW-1133">Transmembrane helix</keyword>